<dbReference type="InterPro" id="IPR002048">
    <property type="entry name" value="EF_hand_dom"/>
</dbReference>
<gene>
    <name evidence="6" type="ORF">GGQ83_001331</name>
</gene>
<feature type="compositionally biased region" description="Basic and acidic residues" evidence="3">
    <location>
        <begin position="154"/>
        <end position="168"/>
    </location>
</feature>
<dbReference type="AlphaFoldDB" id="A0A840ACB4"/>
<dbReference type="SUPFAM" id="SSF47473">
    <property type="entry name" value="EF-hand"/>
    <property type="match status" value="1"/>
</dbReference>
<proteinExistence type="predicted"/>
<feature type="region of interest" description="Disordered" evidence="3">
    <location>
        <begin position="146"/>
        <end position="186"/>
    </location>
</feature>
<evidence type="ECO:0000256" key="2">
    <source>
        <dbReference type="ARBA" id="ARBA00022737"/>
    </source>
</evidence>
<evidence type="ECO:0000256" key="1">
    <source>
        <dbReference type="ARBA" id="ARBA00022723"/>
    </source>
</evidence>
<dbReference type="InterPro" id="IPR018247">
    <property type="entry name" value="EF_Hand_1_Ca_BS"/>
</dbReference>
<dbReference type="Gene3D" id="1.10.238.10">
    <property type="entry name" value="EF-hand"/>
    <property type="match status" value="2"/>
</dbReference>
<feature type="chain" id="PRO_5033047811" evidence="4">
    <location>
        <begin position="28"/>
        <end position="186"/>
    </location>
</feature>
<feature type="compositionally biased region" description="Low complexity" evidence="3">
    <location>
        <begin position="176"/>
        <end position="186"/>
    </location>
</feature>
<keyword evidence="2" id="KW-0677">Repeat</keyword>
<name>A0A840ACB4_9PROT</name>
<dbReference type="PANTHER" id="PTHR10827">
    <property type="entry name" value="RETICULOCALBIN"/>
    <property type="match status" value="1"/>
</dbReference>
<keyword evidence="7" id="KW-1185">Reference proteome</keyword>
<dbReference type="PROSITE" id="PS50222">
    <property type="entry name" value="EF_HAND_2"/>
    <property type="match status" value="1"/>
</dbReference>
<feature type="signal peptide" evidence="4">
    <location>
        <begin position="1"/>
        <end position="27"/>
    </location>
</feature>
<evidence type="ECO:0000256" key="3">
    <source>
        <dbReference type="SAM" id="MobiDB-lite"/>
    </source>
</evidence>
<evidence type="ECO:0000313" key="6">
    <source>
        <dbReference type="EMBL" id="MBB3897894.1"/>
    </source>
</evidence>
<dbReference type="RefSeq" id="WP_184383009.1">
    <property type="nucleotide sequence ID" value="NZ_JACIDJ010000002.1"/>
</dbReference>
<feature type="region of interest" description="Disordered" evidence="3">
    <location>
        <begin position="72"/>
        <end position="109"/>
    </location>
</feature>
<keyword evidence="1" id="KW-0479">Metal-binding</keyword>
<dbReference type="GO" id="GO:0005509">
    <property type="term" value="F:calcium ion binding"/>
    <property type="evidence" value="ECO:0007669"/>
    <property type="project" value="InterPro"/>
</dbReference>
<dbReference type="EMBL" id="JACIDJ010000002">
    <property type="protein sequence ID" value="MBB3897894.1"/>
    <property type="molecule type" value="Genomic_DNA"/>
</dbReference>
<comment type="caution">
    <text evidence="6">The sequence shown here is derived from an EMBL/GenBank/DDBJ whole genome shotgun (WGS) entry which is preliminary data.</text>
</comment>
<accession>A0A840ACB4</accession>
<dbReference type="InterPro" id="IPR011992">
    <property type="entry name" value="EF-hand-dom_pair"/>
</dbReference>
<evidence type="ECO:0000313" key="7">
    <source>
        <dbReference type="Proteomes" id="UP000553193"/>
    </source>
</evidence>
<evidence type="ECO:0000256" key="4">
    <source>
        <dbReference type="SAM" id="SignalP"/>
    </source>
</evidence>
<dbReference type="Proteomes" id="UP000553193">
    <property type="component" value="Unassembled WGS sequence"/>
</dbReference>
<feature type="domain" description="EF-hand" evidence="5">
    <location>
        <begin position="42"/>
        <end position="70"/>
    </location>
</feature>
<protein>
    <submittedName>
        <fullName evidence="6">Ca2+-binding EF-hand superfamily protein</fullName>
    </submittedName>
</protein>
<dbReference type="PROSITE" id="PS00018">
    <property type="entry name" value="EF_HAND_1"/>
    <property type="match status" value="2"/>
</dbReference>
<organism evidence="6 7">
    <name type="scientific">Roseococcus suduntuyensis</name>
    <dbReference type="NCBI Taxonomy" id="455361"/>
    <lineage>
        <taxon>Bacteria</taxon>
        <taxon>Pseudomonadati</taxon>
        <taxon>Pseudomonadota</taxon>
        <taxon>Alphaproteobacteria</taxon>
        <taxon>Acetobacterales</taxon>
        <taxon>Roseomonadaceae</taxon>
        <taxon>Roseococcus</taxon>
    </lineage>
</organism>
<keyword evidence="4" id="KW-0732">Signal</keyword>
<dbReference type="Pfam" id="PF13202">
    <property type="entry name" value="EF-hand_5"/>
    <property type="match status" value="4"/>
</dbReference>
<sequence>MAKFRIPSLFGAAILGAGLLAGGVAFAQPGPGAGPGGGPGARMFQQLDTNNDGRITWDEAWGVVTQRFQAADADRSGGLTPEEFANMYPQREGRQQREGRAQPTGRHAERMQQHRAAMFRGLDANRDGVVTLEEMRAPAEMRFRMADANGDGAITRDELPQRRARGEGRGPGQPGQPGAPAAPATR</sequence>
<dbReference type="PANTHER" id="PTHR10827:SF98">
    <property type="entry name" value="45 KDA CALCIUM-BINDING PROTEIN"/>
    <property type="match status" value="1"/>
</dbReference>
<evidence type="ECO:0000259" key="5">
    <source>
        <dbReference type="PROSITE" id="PS50222"/>
    </source>
</evidence>
<feature type="compositionally biased region" description="Basic and acidic residues" evidence="3">
    <location>
        <begin position="91"/>
        <end position="109"/>
    </location>
</feature>
<reference evidence="6 7" key="1">
    <citation type="submission" date="2020-08" db="EMBL/GenBank/DDBJ databases">
        <title>Genomic Encyclopedia of Type Strains, Phase IV (KMG-IV): sequencing the most valuable type-strain genomes for metagenomic binning, comparative biology and taxonomic classification.</title>
        <authorList>
            <person name="Goeker M."/>
        </authorList>
    </citation>
    <scope>NUCLEOTIDE SEQUENCE [LARGE SCALE GENOMIC DNA]</scope>
    <source>
        <strain evidence="6 7">DSM 19979</strain>
    </source>
</reference>